<accession>A0AAN4VP22</accession>
<dbReference type="RefSeq" id="WP_223896057.1">
    <property type="nucleotide sequence ID" value="NZ_BPPZ01000017.1"/>
</dbReference>
<reference evidence="1" key="1">
    <citation type="submission" date="2021-08" db="EMBL/GenBank/DDBJ databases">
        <title>Draft genome sequence of the GABA producer Bifidobacterium adolescentis 4-2, isolated from healthy human feces.</title>
        <authorList>
            <person name="Altaib H."/>
            <person name="Niwa R."/>
            <person name="Abe M."/>
            <person name="Suzuki T."/>
        </authorList>
    </citation>
    <scope>NUCLEOTIDE SEQUENCE</scope>
    <source>
        <strain evidence="1">4-2</strain>
    </source>
</reference>
<dbReference type="Proteomes" id="UP000886943">
    <property type="component" value="Unassembled WGS sequence"/>
</dbReference>
<proteinExistence type="predicted"/>
<comment type="caution">
    <text evidence="1">The sequence shown here is derived from an EMBL/GenBank/DDBJ whole genome shotgun (WGS) entry which is preliminary data.</text>
</comment>
<sequence>MMDKTRVALTAIICITIVLTSFSLGMAPNVGTNANTGFQMETVKTGDVAWACLKHNREYIGCSTVETVK</sequence>
<dbReference type="EMBL" id="BPPZ01000017">
    <property type="protein sequence ID" value="GJD14993.1"/>
    <property type="molecule type" value="Genomic_DNA"/>
</dbReference>
<protein>
    <submittedName>
        <fullName evidence="1">Uncharacterized protein</fullName>
    </submittedName>
</protein>
<evidence type="ECO:0000313" key="2">
    <source>
        <dbReference type="Proteomes" id="UP000886943"/>
    </source>
</evidence>
<organism evidence="1 2">
    <name type="scientific">Bifidobacterium adolescentis</name>
    <dbReference type="NCBI Taxonomy" id="1680"/>
    <lineage>
        <taxon>Bacteria</taxon>
        <taxon>Bacillati</taxon>
        <taxon>Actinomycetota</taxon>
        <taxon>Actinomycetes</taxon>
        <taxon>Bifidobacteriales</taxon>
        <taxon>Bifidobacteriaceae</taxon>
        <taxon>Bifidobacterium</taxon>
    </lineage>
</organism>
<dbReference type="AlphaFoldDB" id="A0AAN4VP22"/>
<evidence type="ECO:0000313" key="1">
    <source>
        <dbReference type="EMBL" id="GJD14993.1"/>
    </source>
</evidence>
<gene>
    <name evidence="1" type="ORF">BIFAD42_19770</name>
</gene>
<name>A0AAN4VP22_BIFAD</name>